<protein>
    <submittedName>
        <fullName evidence="1">Uncharacterized protein</fullName>
    </submittedName>
</protein>
<keyword evidence="2" id="KW-1185">Reference proteome</keyword>
<dbReference type="AlphaFoldDB" id="A0ABD1TQ06"/>
<reference evidence="2" key="1">
    <citation type="submission" date="2024-07" db="EMBL/GenBank/DDBJ databases">
        <title>Two chromosome-level genome assemblies of Korean endemic species Abeliophyllum distichum and Forsythia ovata (Oleaceae).</title>
        <authorList>
            <person name="Jang H."/>
        </authorList>
    </citation>
    <scope>NUCLEOTIDE SEQUENCE [LARGE SCALE GENOMIC DNA]</scope>
</reference>
<proteinExistence type="predicted"/>
<evidence type="ECO:0000313" key="2">
    <source>
        <dbReference type="Proteomes" id="UP001604277"/>
    </source>
</evidence>
<dbReference type="EMBL" id="JBFOLJ010000008">
    <property type="protein sequence ID" value="KAL2514812.1"/>
    <property type="molecule type" value="Genomic_DNA"/>
</dbReference>
<gene>
    <name evidence="1" type="ORF">Fot_28783</name>
</gene>
<evidence type="ECO:0000313" key="1">
    <source>
        <dbReference type="EMBL" id="KAL2514812.1"/>
    </source>
</evidence>
<name>A0ABD1TQ06_9LAMI</name>
<organism evidence="1 2">
    <name type="scientific">Forsythia ovata</name>
    <dbReference type="NCBI Taxonomy" id="205694"/>
    <lineage>
        <taxon>Eukaryota</taxon>
        <taxon>Viridiplantae</taxon>
        <taxon>Streptophyta</taxon>
        <taxon>Embryophyta</taxon>
        <taxon>Tracheophyta</taxon>
        <taxon>Spermatophyta</taxon>
        <taxon>Magnoliopsida</taxon>
        <taxon>eudicotyledons</taxon>
        <taxon>Gunneridae</taxon>
        <taxon>Pentapetalae</taxon>
        <taxon>asterids</taxon>
        <taxon>lamiids</taxon>
        <taxon>Lamiales</taxon>
        <taxon>Oleaceae</taxon>
        <taxon>Forsythieae</taxon>
        <taxon>Forsythia</taxon>
    </lineage>
</organism>
<sequence length="106" mass="11825">MEKINLFYVQQMSWKGGLAKKDEELGVLNAKAEGTELLDLIKDELPGINFDFFYEEGETASLALLLETYNTEAVAEPTSSEAITEPVARAFPFQQADSTIFDNLQD</sequence>
<comment type="caution">
    <text evidence="1">The sequence shown here is derived from an EMBL/GenBank/DDBJ whole genome shotgun (WGS) entry which is preliminary data.</text>
</comment>
<accession>A0ABD1TQ06</accession>
<dbReference type="Proteomes" id="UP001604277">
    <property type="component" value="Unassembled WGS sequence"/>
</dbReference>